<proteinExistence type="predicted"/>
<feature type="region of interest" description="Disordered" evidence="1">
    <location>
        <begin position="135"/>
        <end position="154"/>
    </location>
</feature>
<keyword evidence="3" id="KW-1185">Reference proteome</keyword>
<dbReference type="Proteomes" id="UP000717696">
    <property type="component" value="Unassembled WGS sequence"/>
</dbReference>
<evidence type="ECO:0000256" key="1">
    <source>
        <dbReference type="SAM" id="MobiDB-lite"/>
    </source>
</evidence>
<gene>
    <name evidence="2" type="ORF">B0J13DRAFT_188632</name>
</gene>
<dbReference type="AlphaFoldDB" id="A0A9P9JBJ7"/>
<evidence type="ECO:0000313" key="3">
    <source>
        <dbReference type="Proteomes" id="UP000717696"/>
    </source>
</evidence>
<feature type="region of interest" description="Disordered" evidence="1">
    <location>
        <begin position="94"/>
        <end position="128"/>
    </location>
</feature>
<protein>
    <submittedName>
        <fullName evidence="2">Uncharacterized protein</fullName>
    </submittedName>
</protein>
<dbReference type="EMBL" id="JAGMUU010000003">
    <property type="protein sequence ID" value="KAH7158101.1"/>
    <property type="molecule type" value="Genomic_DNA"/>
</dbReference>
<reference evidence="2" key="1">
    <citation type="journal article" date="2021" name="Nat. Commun.">
        <title>Genetic determinants of endophytism in the Arabidopsis root mycobiome.</title>
        <authorList>
            <person name="Mesny F."/>
            <person name="Miyauchi S."/>
            <person name="Thiergart T."/>
            <person name="Pickel B."/>
            <person name="Atanasova L."/>
            <person name="Karlsson M."/>
            <person name="Huettel B."/>
            <person name="Barry K.W."/>
            <person name="Haridas S."/>
            <person name="Chen C."/>
            <person name="Bauer D."/>
            <person name="Andreopoulos W."/>
            <person name="Pangilinan J."/>
            <person name="LaButti K."/>
            <person name="Riley R."/>
            <person name="Lipzen A."/>
            <person name="Clum A."/>
            <person name="Drula E."/>
            <person name="Henrissat B."/>
            <person name="Kohler A."/>
            <person name="Grigoriev I.V."/>
            <person name="Martin F.M."/>
            <person name="Hacquard S."/>
        </authorList>
    </citation>
    <scope>NUCLEOTIDE SEQUENCE</scope>
    <source>
        <strain evidence="2">MPI-CAGE-AT-0021</strain>
    </source>
</reference>
<feature type="compositionally biased region" description="Polar residues" evidence="1">
    <location>
        <begin position="112"/>
        <end position="128"/>
    </location>
</feature>
<name>A0A9P9JBJ7_9HYPO</name>
<feature type="compositionally biased region" description="Basic residues" evidence="1">
    <location>
        <begin position="101"/>
        <end position="111"/>
    </location>
</feature>
<comment type="caution">
    <text evidence="2">The sequence shown here is derived from an EMBL/GenBank/DDBJ whole genome shotgun (WGS) entry which is preliminary data.</text>
</comment>
<sequence>MFHRLENWPVQAAQFPLLHHHLSLHTTPAPLLQVTALCFRFHHLLSSPLKSLYLISLSLEPETYCCAVQLGPNSPQYIALLGDRYLGSLACSNSHAPSHPSKQRPTHHAQSRSHQQSRIPLTPQLSNRQTRHGVWLGSPRTLHPSHASPPARCLLHQRPGLPPPLSIPVGLAIGAIPSSLLACLPSPSFLSLFPSLKQA</sequence>
<accession>A0A9P9JBJ7</accession>
<organism evidence="2 3">
    <name type="scientific">Dactylonectria estremocensis</name>
    <dbReference type="NCBI Taxonomy" id="1079267"/>
    <lineage>
        <taxon>Eukaryota</taxon>
        <taxon>Fungi</taxon>
        <taxon>Dikarya</taxon>
        <taxon>Ascomycota</taxon>
        <taxon>Pezizomycotina</taxon>
        <taxon>Sordariomycetes</taxon>
        <taxon>Hypocreomycetidae</taxon>
        <taxon>Hypocreales</taxon>
        <taxon>Nectriaceae</taxon>
        <taxon>Dactylonectria</taxon>
    </lineage>
</organism>
<evidence type="ECO:0000313" key="2">
    <source>
        <dbReference type="EMBL" id="KAH7158101.1"/>
    </source>
</evidence>